<accession>A0A6J2X2Z0</accession>
<comment type="subcellular location">
    <subcellularLocation>
        <location evidence="1">Membrane</location>
    </subcellularLocation>
</comment>
<evidence type="ECO:0000256" key="5">
    <source>
        <dbReference type="ARBA" id="ARBA00023136"/>
    </source>
</evidence>
<feature type="domain" description="SUN" evidence="8">
    <location>
        <begin position="663"/>
        <end position="824"/>
    </location>
</feature>
<gene>
    <name evidence="10" type="primary">LOC115874360</name>
</gene>
<evidence type="ECO:0000313" key="10">
    <source>
        <dbReference type="RefSeq" id="XP_030745350.1"/>
    </source>
</evidence>
<dbReference type="GeneID" id="115874360"/>
<keyword evidence="2 7" id="KW-0812">Transmembrane</keyword>
<keyword evidence="4" id="KW-0175">Coiled coil</keyword>
<dbReference type="InterPro" id="IPR012919">
    <property type="entry name" value="SUN_dom"/>
</dbReference>
<dbReference type="InParanoid" id="A0A6J2X2Z0"/>
<dbReference type="InterPro" id="IPR045119">
    <property type="entry name" value="SUN1-5"/>
</dbReference>
<reference evidence="10" key="1">
    <citation type="submission" date="2025-08" db="UniProtKB">
        <authorList>
            <consortium name="RefSeq"/>
        </authorList>
    </citation>
    <scope>IDENTIFICATION</scope>
    <source>
        <tissue evidence="10">Gonads</tissue>
    </source>
</reference>
<sequence>MSKMELRSSRSRSKTPFLTQDLIDREVAAGVVNNHIETTVVRTTRRTVFKTNENASSSTDEINTSKESNVQAKSSQRRSQSRSEKSLRNRILKTSDYSSEDGENEVTSTKTVKQNEKNQLVEHARTLVNGSEMPAFELYKKSGRYWDVYPKTDWTYSQHSKDRVEIAPGVVAMPNMSRKTIHSLDESSQSYNSDTSHSLYSENVSHKNINTDDLFTAKYSTSLSEGVKRNLFNNNGEDYYIKRRGYSRWTSFKETIVNYFTYIYTIYSYFYLMQTTVFSLIHRVASKVMLWDTYLMWKTRPGNKAAKLALLCLIPLLILAGFWFFSSLGSALYGALGNITYTSFVPTLTIWNEKAVTSSNKENKASMENLVDLTLEETFSSKSEQEKRFKRDENFNADQNFERNYPNPPKASEIASSLTTDQLETIALIIKKNLESDKEIKSGYAEEIVESPHFQSLINKYFIENIQYINTAQEGTKEDNGNTKTEEIFKKHELLIAKLLDELHNIKQDILLNYQANSDYYSKLSLDMKKCCSKRYTINIEGYVSKVVTDLLNNKEFLENQKGLNDWLRSLFVAKQYLEDRLGNITANVDEKIASIVESNSQTIMNHVTSKMVELNSKHTTVKNTEVVGGISEDEIKKVVKGVLAIYDADRTGLVDYAMESMGGQIVTTRCTELYHYGKAVVSILGVPLWYPSNSPRTAIRPGMAPGECWAFQNFPGFVVIKLSARVRLEAFSLEHISRLLVPEGKIDSAPKEFEVYGLVQENDREPVLLGTYTYDYDGEPLQFFPIQTPGLQVFDMIELRIVSNHGNPNYTCLYRFRVHGRLHHEENR</sequence>
<dbReference type="PANTHER" id="PTHR12911:SF8">
    <property type="entry name" value="KLAROID PROTEIN-RELATED"/>
    <property type="match status" value="1"/>
</dbReference>
<keyword evidence="9" id="KW-1185">Reference proteome</keyword>
<evidence type="ECO:0000256" key="6">
    <source>
        <dbReference type="SAM" id="MobiDB-lite"/>
    </source>
</evidence>
<dbReference type="FunCoup" id="A0A6J2X2Z0">
    <property type="interactions" value="106"/>
</dbReference>
<evidence type="ECO:0000256" key="7">
    <source>
        <dbReference type="SAM" id="Phobius"/>
    </source>
</evidence>
<dbReference type="AlphaFoldDB" id="A0A6J2X2Z0"/>
<dbReference type="OrthoDB" id="342281at2759"/>
<dbReference type="PROSITE" id="PS51469">
    <property type="entry name" value="SUN"/>
    <property type="match status" value="1"/>
</dbReference>
<feature type="compositionally biased region" description="Polar residues" evidence="6">
    <location>
        <begin position="51"/>
        <end position="73"/>
    </location>
</feature>
<organism evidence="9 10">
    <name type="scientific">Sitophilus oryzae</name>
    <name type="common">Rice weevil</name>
    <name type="synonym">Curculio oryzae</name>
    <dbReference type="NCBI Taxonomy" id="7048"/>
    <lineage>
        <taxon>Eukaryota</taxon>
        <taxon>Metazoa</taxon>
        <taxon>Ecdysozoa</taxon>
        <taxon>Arthropoda</taxon>
        <taxon>Hexapoda</taxon>
        <taxon>Insecta</taxon>
        <taxon>Pterygota</taxon>
        <taxon>Neoptera</taxon>
        <taxon>Endopterygota</taxon>
        <taxon>Coleoptera</taxon>
        <taxon>Polyphaga</taxon>
        <taxon>Cucujiformia</taxon>
        <taxon>Curculionidae</taxon>
        <taxon>Dryophthorinae</taxon>
        <taxon>Sitophilus</taxon>
    </lineage>
</organism>
<dbReference type="Proteomes" id="UP000504635">
    <property type="component" value="Unplaced"/>
</dbReference>
<protein>
    <submittedName>
        <fullName evidence="10">Uncharacterized protein LOC115874360 isoform X1</fullName>
    </submittedName>
</protein>
<dbReference type="KEGG" id="soy:115874360"/>
<evidence type="ECO:0000256" key="4">
    <source>
        <dbReference type="ARBA" id="ARBA00023054"/>
    </source>
</evidence>
<dbReference type="CTD" id="35594"/>
<feature type="region of interest" description="Disordered" evidence="6">
    <location>
        <begin position="51"/>
        <end position="88"/>
    </location>
</feature>
<evidence type="ECO:0000256" key="2">
    <source>
        <dbReference type="ARBA" id="ARBA00022692"/>
    </source>
</evidence>
<dbReference type="FunFam" id="2.60.120.260:FF:000009">
    <property type="entry name" value="SUN domain-containing protein 1 isoform X1"/>
    <property type="match status" value="1"/>
</dbReference>
<dbReference type="GO" id="GO:0034993">
    <property type="term" value="C:meiotic nuclear membrane microtubule tethering complex"/>
    <property type="evidence" value="ECO:0007669"/>
    <property type="project" value="TreeGrafter"/>
</dbReference>
<evidence type="ECO:0000256" key="1">
    <source>
        <dbReference type="ARBA" id="ARBA00004370"/>
    </source>
</evidence>
<keyword evidence="5 7" id="KW-0472">Membrane</keyword>
<keyword evidence="3 7" id="KW-1133">Transmembrane helix</keyword>
<dbReference type="Pfam" id="PF07738">
    <property type="entry name" value="Sad1_UNC"/>
    <property type="match status" value="1"/>
</dbReference>
<dbReference type="PANTHER" id="PTHR12911">
    <property type="entry name" value="SAD1/UNC-84-LIKE PROTEIN-RELATED"/>
    <property type="match status" value="1"/>
</dbReference>
<name>A0A6J2X2Z0_SITOR</name>
<dbReference type="Gene3D" id="2.60.120.260">
    <property type="entry name" value="Galactose-binding domain-like"/>
    <property type="match status" value="1"/>
</dbReference>
<evidence type="ECO:0000313" key="9">
    <source>
        <dbReference type="Proteomes" id="UP000504635"/>
    </source>
</evidence>
<evidence type="ECO:0000256" key="3">
    <source>
        <dbReference type="ARBA" id="ARBA00022989"/>
    </source>
</evidence>
<dbReference type="RefSeq" id="XP_030745350.1">
    <property type="nucleotide sequence ID" value="XM_030889490.1"/>
</dbReference>
<dbReference type="GO" id="GO:0043495">
    <property type="term" value="F:protein-membrane adaptor activity"/>
    <property type="evidence" value="ECO:0007669"/>
    <property type="project" value="TreeGrafter"/>
</dbReference>
<proteinExistence type="predicted"/>
<evidence type="ECO:0000259" key="8">
    <source>
        <dbReference type="PROSITE" id="PS51469"/>
    </source>
</evidence>
<feature type="transmembrane region" description="Helical" evidence="7">
    <location>
        <begin position="262"/>
        <end position="284"/>
    </location>
</feature>
<feature type="transmembrane region" description="Helical" evidence="7">
    <location>
        <begin position="305"/>
        <end position="325"/>
    </location>
</feature>